<protein>
    <recommendedName>
        <fullName evidence="3">Phage holin family protein</fullName>
    </recommendedName>
</protein>
<dbReference type="EMBL" id="KX552041">
    <property type="protein sequence ID" value="AOQ27341.1"/>
    <property type="molecule type" value="Genomic_DNA"/>
</dbReference>
<evidence type="ECO:0000313" key="1">
    <source>
        <dbReference type="EMBL" id="AOQ27341.1"/>
    </source>
</evidence>
<dbReference type="Proteomes" id="UP000225358">
    <property type="component" value="Segment"/>
</dbReference>
<proteinExistence type="predicted"/>
<reference evidence="1" key="1">
    <citation type="submission" date="2017-02" db="EMBL/GenBank/DDBJ databases">
        <title>Complete genome sequence of two Escherichia coli phages, vB_EcoM_ ESCO5 and vB_EcoM_ESCO13, which are related to phAPEC8.</title>
        <authorList>
            <person name="Trotereau A."/>
            <person name="Gonnet M."/>
            <person name="Viardot A."/>
            <person name="Lalmanach A.-C."/>
            <person name="Guabiraba R."/>
            <person name="Chanteloup N."/>
            <person name="Schouler C."/>
        </authorList>
    </citation>
    <scope>NUCLEOTIDE SEQUENCE [LARGE SCALE GENOMIC DNA]</scope>
</reference>
<accession>A0A1D7XFJ2</accession>
<sequence length="73" mass="7952">MGVFAGIVAVVSFFVIAFMLSLIPAWLLLLAYNYVAEVMGHADITVPVTFWTVVCVSFILAVLRGIFSSHSTK</sequence>
<name>A0A1D7XFJ2_9CAUD</name>
<evidence type="ECO:0008006" key="3">
    <source>
        <dbReference type="Google" id="ProtNLM"/>
    </source>
</evidence>
<organism evidence="1 2">
    <name type="scientific">Escherichia phage ESCO13</name>
    <dbReference type="NCBI Taxonomy" id="1881104"/>
    <lineage>
        <taxon>Viruses</taxon>
        <taxon>Duplodnaviria</taxon>
        <taxon>Heunggongvirae</taxon>
        <taxon>Uroviricota</taxon>
        <taxon>Caudoviricetes</taxon>
        <taxon>Stephanstirmvirinae</taxon>
        <taxon>Phapecoctavirus</taxon>
        <taxon>Phapecoctavirus ESCO13</taxon>
    </lineage>
</organism>
<keyword evidence="2" id="KW-1185">Reference proteome</keyword>
<evidence type="ECO:0000313" key="2">
    <source>
        <dbReference type="Proteomes" id="UP000225358"/>
    </source>
</evidence>
<gene>
    <name evidence="1" type="ORF">ESCO13_00224</name>
</gene>